<accession>A0A8H2VUS4</accession>
<feature type="region of interest" description="Disordered" evidence="1">
    <location>
        <begin position="363"/>
        <end position="467"/>
    </location>
</feature>
<feature type="region of interest" description="Disordered" evidence="1">
    <location>
        <begin position="481"/>
        <end position="518"/>
    </location>
</feature>
<feature type="compositionally biased region" description="Basic and acidic residues" evidence="1">
    <location>
        <begin position="447"/>
        <end position="464"/>
    </location>
</feature>
<feature type="compositionally biased region" description="Basic and acidic residues" evidence="1">
    <location>
        <begin position="280"/>
        <end position="292"/>
    </location>
</feature>
<feature type="compositionally biased region" description="Polar residues" evidence="1">
    <location>
        <begin position="124"/>
        <end position="141"/>
    </location>
</feature>
<evidence type="ECO:0000256" key="1">
    <source>
        <dbReference type="SAM" id="MobiDB-lite"/>
    </source>
</evidence>
<dbReference type="EMBL" id="CAJHIA010000014">
    <property type="protein sequence ID" value="CAD6445242.1"/>
    <property type="molecule type" value="Genomic_DNA"/>
</dbReference>
<feature type="compositionally biased region" description="Basic and acidic residues" evidence="1">
    <location>
        <begin position="101"/>
        <end position="119"/>
    </location>
</feature>
<feature type="compositionally biased region" description="Polar residues" evidence="1">
    <location>
        <begin position="487"/>
        <end position="502"/>
    </location>
</feature>
<feature type="compositionally biased region" description="Acidic residues" evidence="1">
    <location>
        <begin position="263"/>
        <end position="274"/>
    </location>
</feature>
<proteinExistence type="predicted"/>
<keyword evidence="3" id="KW-1185">Reference proteome</keyword>
<name>A0A8H2VUS4_9HELO</name>
<feature type="region of interest" description="Disordered" evidence="1">
    <location>
        <begin position="101"/>
        <end position="292"/>
    </location>
</feature>
<evidence type="ECO:0000313" key="3">
    <source>
        <dbReference type="Proteomes" id="UP000624404"/>
    </source>
</evidence>
<feature type="region of interest" description="Disordered" evidence="1">
    <location>
        <begin position="620"/>
        <end position="640"/>
    </location>
</feature>
<dbReference type="AlphaFoldDB" id="A0A8H2VUS4"/>
<comment type="caution">
    <text evidence="2">The sequence shown here is derived from an EMBL/GenBank/DDBJ whole genome shotgun (WGS) entry which is preliminary data.</text>
</comment>
<evidence type="ECO:0000313" key="2">
    <source>
        <dbReference type="EMBL" id="CAD6445242.1"/>
    </source>
</evidence>
<sequence>MGAEVTDWYCRHCTRKYGLPPREHSPERESLAVECEIPGCKKPIYSMSGKAKNGLILCKFHEITEKSKRSKIASKALVQASSRPLSKPIKKSKLYTVKYDEDMQEMKRKPGRKPGDLKKKPMLSNHSAAQSALNNKPTARTQGVRKSENMLATRSDLRPHTDMAARGPLYPRTDNSIHIPKSRSNLQPQWIRASSPNTNSARVLPEIYNGTTLSPSPEYEPPSPAIVDDKTVPSPEYEPPSPAEVDDNANIWQSEIEKSVEQDGIEQDNIEQDDSPGSQIKDELRAMQESAKKVGTEPENLLLQDLGSPFLSGPLSNTKQAPERFFTFPSNNNPGSKTPLFGLKEVVKESSSVVSSISPVPAVRLTTKPSQPMLPKPGNSKQAKNTHHPNSENDKGVTTCDWGNTGNEQEILGRGWGNRPIGRTESLLQGDDMKRDALHLAQKRKASTREDQEAEPHSTEETKFRQKNQQNLINTTNKLAAQPSWEMPSNSESSASQLQQKEPIQKEPTHTAPLYGEYKPHTIEYQRQLRCKTYDPSVLDHYLSVQIESQARAEVEREQNLMPQPETAAKTQIWGSIDPRIVWPKEQSEGWYEAKRKEIDARGGKKANFGILLTAQVRKERSDRGWHPNQNKEYVPKQERNGGSIFTADVGAVDLAVKGGKLGVLVPMAGRERKSRAEKEFIPGDR</sequence>
<feature type="compositionally biased region" description="Polar residues" evidence="1">
    <location>
        <begin position="182"/>
        <end position="201"/>
    </location>
</feature>
<protein>
    <submittedName>
        <fullName evidence="2">0ed57a5b-cdea-494d-973b-08ad5e78df35</fullName>
    </submittedName>
</protein>
<gene>
    <name evidence="2" type="ORF">SCLTRI_LOCUS5033</name>
</gene>
<reference evidence="2" key="1">
    <citation type="submission" date="2020-10" db="EMBL/GenBank/DDBJ databases">
        <authorList>
            <person name="Kusch S."/>
        </authorList>
    </citation>
    <scope>NUCLEOTIDE SEQUENCE</scope>
    <source>
        <strain evidence="2">SwB9</strain>
    </source>
</reference>
<dbReference type="OrthoDB" id="3550599at2759"/>
<organism evidence="2 3">
    <name type="scientific">Sclerotinia trifoliorum</name>
    <dbReference type="NCBI Taxonomy" id="28548"/>
    <lineage>
        <taxon>Eukaryota</taxon>
        <taxon>Fungi</taxon>
        <taxon>Dikarya</taxon>
        <taxon>Ascomycota</taxon>
        <taxon>Pezizomycotina</taxon>
        <taxon>Leotiomycetes</taxon>
        <taxon>Helotiales</taxon>
        <taxon>Sclerotiniaceae</taxon>
        <taxon>Sclerotinia</taxon>
    </lineage>
</organism>
<dbReference type="Proteomes" id="UP000624404">
    <property type="component" value="Unassembled WGS sequence"/>
</dbReference>